<name>A0ABQ0TZT5_9GAMM</name>
<evidence type="ECO:0000313" key="1">
    <source>
        <dbReference type="EMBL" id="GEK71637.1"/>
    </source>
</evidence>
<sequence length="81" mass="8827">MSHDQGETLVHMVNQIATNLSGGREEAEAVEGVCSHLEKFWARAMKQRIVACLDEPDAGGLEPVARQAVERLAEQQARKAG</sequence>
<keyword evidence="2" id="KW-1185">Reference proteome</keyword>
<proteinExistence type="predicted"/>
<evidence type="ECO:0000313" key="2">
    <source>
        <dbReference type="Proteomes" id="UP000321121"/>
    </source>
</evidence>
<gene>
    <name evidence="1" type="ORF">HHA04nite_01810</name>
</gene>
<evidence type="ECO:0008006" key="3">
    <source>
        <dbReference type="Google" id="ProtNLM"/>
    </source>
</evidence>
<organism evidence="1 2">
    <name type="scientific">Halomonas halophila</name>
    <dbReference type="NCBI Taxonomy" id="29573"/>
    <lineage>
        <taxon>Bacteria</taxon>
        <taxon>Pseudomonadati</taxon>
        <taxon>Pseudomonadota</taxon>
        <taxon>Gammaproteobacteria</taxon>
        <taxon>Oceanospirillales</taxon>
        <taxon>Halomonadaceae</taxon>
        <taxon>Halomonas</taxon>
    </lineage>
</organism>
<dbReference type="EMBL" id="BJUS01000001">
    <property type="protein sequence ID" value="GEK71637.1"/>
    <property type="molecule type" value="Genomic_DNA"/>
</dbReference>
<protein>
    <recommendedName>
        <fullName evidence="3">Formate dehydrogenase subunit delta</fullName>
    </recommendedName>
</protein>
<reference evidence="1 2" key="1">
    <citation type="submission" date="2019-07" db="EMBL/GenBank/DDBJ databases">
        <title>Whole genome shotgun sequence of Halomonas halophila NBRC 102604.</title>
        <authorList>
            <person name="Hosoyama A."/>
            <person name="Uohara A."/>
            <person name="Ohji S."/>
            <person name="Ichikawa N."/>
        </authorList>
    </citation>
    <scope>NUCLEOTIDE SEQUENCE [LARGE SCALE GENOMIC DNA]</scope>
    <source>
        <strain evidence="1 2">NBRC 102604</strain>
    </source>
</reference>
<dbReference type="Pfam" id="PF11390">
    <property type="entry name" value="FdsD"/>
    <property type="match status" value="1"/>
</dbReference>
<comment type="caution">
    <text evidence="1">The sequence shown here is derived from an EMBL/GenBank/DDBJ whole genome shotgun (WGS) entry which is preliminary data.</text>
</comment>
<dbReference type="InterPro" id="IPR021074">
    <property type="entry name" value="Formate_DH_dsu"/>
</dbReference>
<dbReference type="Proteomes" id="UP000321121">
    <property type="component" value="Unassembled WGS sequence"/>
</dbReference>
<accession>A0ABQ0TZT5</accession>
<dbReference type="RefSeq" id="WP_035597861.1">
    <property type="nucleotide sequence ID" value="NZ_BJUS01000001.1"/>
</dbReference>